<organism evidence="6 7">
    <name type="scientific">Platanthera guangdongensis</name>
    <dbReference type="NCBI Taxonomy" id="2320717"/>
    <lineage>
        <taxon>Eukaryota</taxon>
        <taxon>Viridiplantae</taxon>
        <taxon>Streptophyta</taxon>
        <taxon>Embryophyta</taxon>
        <taxon>Tracheophyta</taxon>
        <taxon>Spermatophyta</taxon>
        <taxon>Magnoliopsida</taxon>
        <taxon>Liliopsida</taxon>
        <taxon>Asparagales</taxon>
        <taxon>Orchidaceae</taxon>
        <taxon>Orchidoideae</taxon>
        <taxon>Orchideae</taxon>
        <taxon>Orchidinae</taxon>
        <taxon>Platanthera</taxon>
    </lineage>
</organism>
<keyword evidence="3" id="KW-0949">S-adenosyl-L-methionine</keyword>
<proteinExistence type="predicted"/>
<feature type="domain" description="O-methyltransferase C-terminal" evidence="4">
    <location>
        <begin position="54"/>
        <end position="237"/>
    </location>
</feature>
<dbReference type="Pfam" id="PF00891">
    <property type="entry name" value="Methyltransf_2"/>
    <property type="match status" value="1"/>
</dbReference>
<dbReference type="InterPro" id="IPR036388">
    <property type="entry name" value="WH-like_DNA-bd_sf"/>
</dbReference>
<keyword evidence="1" id="KW-0489">Methyltransferase</keyword>
<evidence type="ECO:0000313" key="7">
    <source>
        <dbReference type="Proteomes" id="UP001412067"/>
    </source>
</evidence>
<dbReference type="InterPro" id="IPR001077">
    <property type="entry name" value="COMT_C"/>
</dbReference>
<dbReference type="Proteomes" id="UP001412067">
    <property type="component" value="Unassembled WGS sequence"/>
</dbReference>
<dbReference type="SUPFAM" id="SSF46785">
    <property type="entry name" value="Winged helix' DNA-binding domain"/>
    <property type="match status" value="1"/>
</dbReference>
<sequence>MVLKCAVKLRLFDAIHHHGAGDHPISLPELAASLLVPPNRLSVLRRLMRYLAESFFEWMARDPGVSSRFNAGMLCTVGPIIEAVLKGCPEVFQGVNVLVDVGGGAGVAAAAIARAFSGIRCVVYDLPHVVEEAPKWDAVEYEAGDMFVSVPHADALLQRRVLHAFDDEKALRILKLCKEAIFEDKGKLIIIDEVINEAEAKELLHVKLAYDMLLMQYTGGKERTKSEWRSLLLKAGFTRCKITHVMALQHIIEAHP</sequence>
<name>A0ABR2N262_9ASPA</name>
<evidence type="ECO:0000259" key="5">
    <source>
        <dbReference type="Pfam" id="PF08100"/>
    </source>
</evidence>
<keyword evidence="7" id="KW-1185">Reference proteome</keyword>
<accession>A0ABR2N262</accession>
<dbReference type="InterPro" id="IPR016461">
    <property type="entry name" value="COMT-like"/>
</dbReference>
<evidence type="ECO:0000256" key="2">
    <source>
        <dbReference type="ARBA" id="ARBA00022679"/>
    </source>
</evidence>
<feature type="domain" description="O-methyltransferase dimerisation" evidence="5">
    <location>
        <begin position="1"/>
        <end position="53"/>
    </location>
</feature>
<evidence type="ECO:0000256" key="1">
    <source>
        <dbReference type="ARBA" id="ARBA00022603"/>
    </source>
</evidence>
<evidence type="ECO:0000259" key="4">
    <source>
        <dbReference type="Pfam" id="PF00891"/>
    </source>
</evidence>
<comment type="caution">
    <text evidence="6">The sequence shown here is derived from an EMBL/GenBank/DDBJ whole genome shotgun (WGS) entry which is preliminary data.</text>
</comment>
<dbReference type="SUPFAM" id="SSF53335">
    <property type="entry name" value="S-adenosyl-L-methionine-dependent methyltransferases"/>
    <property type="match status" value="1"/>
</dbReference>
<dbReference type="EMBL" id="JBBWWR010000003">
    <property type="protein sequence ID" value="KAK8969248.1"/>
    <property type="molecule type" value="Genomic_DNA"/>
</dbReference>
<dbReference type="PROSITE" id="PS51683">
    <property type="entry name" value="SAM_OMT_II"/>
    <property type="match status" value="1"/>
</dbReference>
<dbReference type="Pfam" id="PF08100">
    <property type="entry name" value="Dimerisation"/>
    <property type="match status" value="1"/>
</dbReference>
<dbReference type="Gene3D" id="3.40.50.150">
    <property type="entry name" value="Vaccinia Virus protein VP39"/>
    <property type="match status" value="1"/>
</dbReference>
<dbReference type="InterPro" id="IPR036390">
    <property type="entry name" value="WH_DNA-bd_sf"/>
</dbReference>
<dbReference type="InterPro" id="IPR012967">
    <property type="entry name" value="COMT_dimerisation"/>
</dbReference>
<protein>
    <submittedName>
        <fullName evidence="6">Chavicol O-methyltransferase</fullName>
    </submittedName>
</protein>
<dbReference type="InterPro" id="IPR029063">
    <property type="entry name" value="SAM-dependent_MTases_sf"/>
</dbReference>
<reference evidence="6 7" key="1">
    <citation type="journal article" date="2022" name="Nat. Plants">
        <title>Genomes of leafy and leafless Platanthera orchids illuminate the evolution of mycoheterotrophy.</title>
        <authorList>
            <person name="Li M.H."/>
            <person name="Liu K.W."/>
            <person name="Li Z."/>
            <person name="Lu H.C."/>
            <person name="Ye Q.L."/>
            <person name="Zhang D."/>
            <person name="Wang J.Y."/>
            <person name="Li Y.F."/>
            <person name="Zhong Z.M."/>
            <person name="Liu X."/>
            <person name="Yu X."/>
            <person name="Liu D.K."/>
            <person name="Tu X.D."/>
            <person name="Liu B."/>
            <person name="Hao Y."/>
            <person name="Liao X.Y."/>
            <person name="Jiang Y.T."/>
            <person name="Sun W.H."/>
            <person name="Chen J."/>
            <person name="Chen Y.Q."/>
            <person name="Ai Y."/>
            <person name="Zhai J.W."/>
            <person name="Wu S.S."/>
            <person name="Zhou Z."/>
            <person name="Hsiao Y.Y."/>
            <person name="Wu W.L."/>
            <person name="Chen Y.Y."/>
            <person name="Lin Y.F."/>
            <person name="Hsu J.L."/>
            <person name="Li C.Y."/>
            <person name="Wang Z.W."/>
            <person name="Zhao X."/>
            <person name="Zhong W.Y."/>
            <person name="Ma X.K."/>
            <person name="Ma L."/>
            <person name="Huang J."/>
            <person name="Chen G.Z."/>
            <person name="Huang M.Z."/>
            <person name="Huang L."/>
            <person name="Peng D.H."/>
            <person name="Luo Y.B."/>
            <person name="Zou S.Q."/>
            <person name="Chen S.P."/>
            <person name="Lan S."/>
            <person name="Tsai W.C."/>
            <person name="Van de Peer Y."/>
            <person name="Liu Z.J."/>
        </authorList>
    </citation>
    <scope>NUCLEOTIDE SEQUENCE [LARGE SCALE GENOMIC DNA]</scope>
    <source>
        <strain evidence="6">Lor288</strain>
    </source>
</reference>
<gene>
    <name evidence="6" type="primary">CVOMT1</name>
    <name evidence="6" type="ORF">KSP40_PGU007883</name>
</gene>
<evidence type="ECO:0000256" key="3">
    <source>
        <dbReference type="ARBA" id="ARBA00022691"/>
    </source>
</evidence>
<dbReference type="PANTHER" id="PTHR11746">
    <property type="entry name" value="O-METHYLTRANSFERASE"/>
    <property type="match status" value="1"/>
</dbReference>
<evidence type="ECO:0000313" key="6">
    <source>
        <dbReference type="EMBL" id="KAK8969248.1"/>
    </source>
</evidence>
<keyword evidence="2" id="KW-0808">Transferase</keyword>
<dbReference type="Gene3D" id="1.10.10.10">
    <property type="entry name" value="Winged helix-like DNA-binding domain superfamily/Winged helix DNA-binding domain"/>
    <property type="match status" value="1"/>
</dbReference>